<evidence type="ECO:0000313" key="2">
    <source>
        <dbReference type="EnsemblMetazoa" id="XP_016985335.1"/>
    </source>
</evidence>
<proteinExistence type="predicted"/>
<dbReference type="Proteomes" id="UP001652680">
    <property type="component" value="Unassembled WGS sequence"/>
</dbReference>
<evidence type="ECO:0000256" key="1">
    <source>
        <dbReference type="SAM" id="SignalP"/>
    </source>
</evidence>
<evidence type="ECO:0000313" key="4">
    <source>
        <dbReference type="RefSeq" id="XP_016985335.1"/>
    </source>
</evidence>
<reference evidence="4" key="2">
    <citation type="submission" date="2025-04" db="UniProtKB">
        <authorList>
            <consortium name="RefSeq"/>
        </authorList>
    </citation>
    <scope>IDENTIFICATION</scope>
</reference>
<feature type="signal peptide" evidence="1">
    <location>
        <begin position="1"/>
        <end position="24"/>
    </location>
</feature>
<name>A0A6P4F4J2_DRORH</name>
<reference evidence="3" key="1">
    <citation type="journal article" date="2021" name="Elife">
        <title>Highly contiguous assemblies of 101 drosophilid genomes.</title>
        <authorList>
            <person name="Kim B.Y."/>
            <person name="Wang J.R."/>
            <person name="Miller D.E."/>
            <person name="Barmina O."/>
            <person name="Delaney E."/>
            <person name="Thompson A."/>
            <person name="Comeault A.A."/>
            <person name="Peede D."/>
            <person name="D'Agostino E.R."/>
            <person name="Pelaez J."/>
            <person name="Aguilar J.M."/>
            <person name="Haji D."/>
            <person name="Matsunaga T."/>
            <person name="Armstrong E.E."/>
            <person name="Zych M."/>
            <person name="Ogawa Y."/>
            <person name="Stamenkovic-Radak M."/>
            <person name="Jelic M."/>
            <person name="Veselinovic M.S."/>
            <person name="Tanaskovic M."/>
            <person name="Eric P."/>
            <person name="Gao J.J."/>
            <person name="Katoh T.K."/>
            <person name="Toda M.J."/>
            <person name="Watabe H."/>
            <person name="Watada M."/>
            <person name="Davis J.S."/>
            <person name="Moyle L.C."/>
            <person name="Manoli G."/>
            <person name="Bertolini E."/>
            <person name="Kostal V."/>
            <person name="Hawley R.S."/>
            <person name="Takahashi A."/>
            <person name="Jones C.D."/>
            <person name="Price D.K."/>
            <person name="Whiteman N."/>
            <person name="Kopp A."/>
            <person name="Matute D.R."/>
            <person name="Petrov D.A."/>
        </authorList>
    </citation>
    <scope>NUCLEOTIDE SEQUENCE [LARGE SCALE GENOMIC DNA]</scope>
</reference>
<dbReference type="PANTHER" id="PTHR20898:SF0">
    <property type="entry name" value="DAEDALUS ON 3-RELATED"/>
    <property type="match status" value="1"/>
</dbReference>
<organism evidence="4">
    <name type="scientific">Drosophila rhopaloa</name>
    <name type="common">Fruit fly</name>
    <dbReference type="NCBI Taxonomy" id="1041015"/>
    <lineage>
        <taxon>Eukaryota</taxon>
        <taxon>Metazoa</taxon>
        <taxon>Ecdysozoa</taxon>
        <taxon>Arthropoda</taxon>
        <taxon>Hexapoda</taxon>
        <taxon>Insecta</taxon>
        <taxon>Pterygota</taxon>
        <taxon>Neoptera</taxon>
        <taxon>Endopterygota</taxon>
        <taxon>Diptera</taxon>
        <taxon>Brachycera</taxon>
        <taxon>Muscomorpha</taxon>
        <taxon>Ephydroidea</taxon>
        <taxon>Drosophilidae</taxon>
        <taxon>Drosophila</taxon>
        <taxon>Sophophora</taxon>
    </lineage>
</organism>
<reference evidence="2" key="3">
    <citation type="submission" date="2025-05" db="UniProtKB">
        <authorList>
            <consortium name="EnsemblMetazoa"/>
        </authorList>
    </citation>
    <scope>IDENTIFICATION</scope>
</reference>
<dbReference type="GeneID" id="108048902"/>
<dbReference type="AlphaFoldDB" id="A0A6P4F4J2"/>
<dbReference type="SMART" id="SM00697">
    <property type="entry name" value="DM8"/>
    <property type="match status" value="1"/>
</dbReference>
<keyword evidence="3" id="KW-1185">Reference proteome</keyword>
<keyword evidence="1" id="KW-0732">Signal</keyword>
<dbReference type="InterPro" id="IPR010512">
    <property type="entry name" value="DUF1091"/>
</dbReference>
<accession>A0A6P4F4J2</accession>
<gene>
    <name evidence="4" type="primary">LOC108048902</name>
    <name evidence="2" type="synonym">108048902</name>
</gene>
<feature type="chain" id="PRO_5028459567" evidence="1">
    <location>
        <begin position="25"/>
        <end position="180"/>
    </location>
</feature>
<dbReference type="RefSeq" id="XP_016985335.1">
    <property type="nucleotide sequence ID" value="XM_017129846.1"/>
</dbReference>
<dbReference type="OrthoDB" id="7823281at2759"/>
<dbReference type="Pfam" id="PF06477">
    <property type="entry name" value="DUF1091"/>
    <property type="match status" value="1"/>
</dbReference>
<protein>
    <submittedName>
        <fullName evidence="4">Uncharacterized protein LOC108048902</fullName>
    </submittedName>
</protein>
<evidence type="ECO:0000313" key="3">
    <source>
        <dbReference type="Proteomes" id="UP001652680"/>
    </source>
</evidence>
<sequence>MMCLKLKLVIHCWLTMYLIREAFSLVEFKNIKCESTDKEFCTFDYCHLKSVNRTYKYFSLRVKLLKVPITKAKVNGALYQRLNGYKPFMYNVTVDACKFFKNQKSNPVASYFYDFFKGFSNINHSCPFNHDLVLDKLTAESVNHRLTNILPFPKGEYMVNMNWIAYDIIRAVFKIYFILS</sequence>
<dbReference type="EnsemblMetazoa" id="XM_017129846.1">
    <property type="protein sequence ID" value="XP_016985335.1"/>
    <property type="gene ID" value="LOC108048902"/>
</dbReference>
<dbReference type="PANTHER" id="PTHR20898">
    <property type="entry name" value="DAEDALUS ON 3-RELATED-RELATED"/>
    <property type="match status" value="1"/>
</dbReference>